<proteinExistence type="predicted"/>
<reference evidence="1" key="1">
    <citation type="submission" date="2018-07" db="EMBL/GenBank/DDBJ databases">
        <authorList>
            <person name="Quirk P.G."/>
            <person name="Krulwich T.A."/>
        </authorList>
    </citation>
    <scope>NUCLEOTIDE SEQUENCE</scope>
</reference>
<sequence length="102" mass="10925">MVRDLSGPMNEALAAAARGPFFPDWEFETLFGLTRDEVGEVAGQISTWSAASPKHRVAVGSAVNNLLGYPHGRDADWAAWLSVTPEQLAAAYVAWQASGHEA</sequence>
<name>A0A380TE39_9ZZZZ</name>
<protein>
    <submittedName>
        <fullName evidence="1">Uncharacterized protein</fullName>
    </submittedName>
</protein>
<evidence type="ECO:0000313" key="1">
    <source>
        <dbReference type="EMBL" id="SUS05868.1"/>
    </source>
</evidence>
<dbReference type="AlphaFoldDB" id="A0A380TE39"/>
<dbReference type="EMBL" id="UIDG01000135">
    <property type="protein sequence ID" value="SUS05868.1"/>
    <property type="molecule type" value="Genomic_DNA"/>
</dbReference>
<organism evidence="1">
    <name type="scientific">metagenome</name>
    <dbReference type="NCBI Taxonomy" id="256318"/>
    <lineage>
        <taxon>unclassified sequences</taxon>
        <taxon>metagenomes</taxon>
    </lineage>
</organism>
<accession>A0A380TE39</accession>
<gene>
    <name evidence="1" type="ORF">DF3PB_220005</name>
</gene>